<comment type="caution">
    <text evidence="10">The sequence shown here is derived from an EMBL/GenBank/DDBJ whole genome shotgun (WGS) entry which is preliminary data.</text>
</comment>
<evidence type="ECO:0000256" key="2">
    <source>
        <dbReference type="ARBA" id="ARBA00012438"/>
    </source>
</evidence>
<name>A0A420B6T1_SPHD1</name>
<accession>A0A420B6T1</accession>
<dbReference type="InterPro" id="IPR036890">
    <property type="entry name" value="HATPase_C_sf"/>
</dbReference>
<keyword evidence="4" id="KW-0808">Transferase</keyword>
<dbReference type="Proteomes" id="UP000286246">
    <property type="component" value="Unassembled WGS sequence"/>
</dbReference>
<dbReference type="InterPro" id="IPR005467">
    <property type="entry name" value="His_kinase_dom"/>
</dbReference>
<dbReference type="PROSITE" id="PS50109">
    <property type="entry name" value="HIS_KIN"/>
    <property type="match status" value="1"/>
</dbReference>
<comment type="catalytic activity">
    <reaction evidence="1">
        <text>ATP + protein L-histidine = ADP + protein N-phospho-L-histidine.</text>
        <dbReference type="EC" id="2.7.13.3"/>
    </reaction>
</comment>
<dbReference type="SUPFAM" id="SSF55874">
    <property type="entry name" value="ATPase domain of HSP90 chaperone/DNA topoisomerase II/histidine kinase"/>
    <property type="match status" value="2"/>
</dbReference>
<dbReference type="PRINTS" id="PR00344">
    <property type="entry name" value="BCTRLSENSOR"/>
</dbReference>
<dbReference type="PANTHER" id="PTHR43065">
    <property type="entry name" value="SENSOR HISTIDINE KINASE"/>
    <property type="match status" value="1"/>
</dbReference>
<dbReference type="InterPro" id="IPR003594">
    <property type="entry name" value="HATPase_dom"/>
</dbReference>
<dbReference type="SMART" id="SM00387">
    <property type="entry name" value="HATPase_c"/>
    <property type="match status" value="1"/>
</dbReference>
<dbReference type="GO" id="GO:0005524">
    <property type="term" value="F:ATP binding"/>
    <property type="evidence" value="ECO:0007669"/>
    <property type="project" value="UniProtKB-KW"/>
</dbReference>
<dbReference type="AlphaFoldDB" id="A0A420B6T1"/>
<organism evidence="10 11">
    <name type="scientific">Sphingobacterium detergens</name>
    <dbReference type="NCBI Taxonomy" id="1145106"/>
    <lineage>
        <taxon>Bacteria</taxon>
        <taxon>Pseudomonadati</taxon>
        <taxon>Bacteroidota</taxon>
        <taxon>Sphingobacteriia</taxon>
        <taxon>Sphingobacteriales</taxon>
        <taxon>Sphingobacteriaceae</taxon>
        <taxon>Sphingobacterium</taxon>
    </lineage>
</organism>
<keyword evidence="5" id="KW-0547">Nucleotide-binding</keyword>
<keyword evidence="8" id="KW-0902">Two-component regulatory system</keyword>
<evidence type="ECO:0000256" key="3">
    <source>
        <dbReference type="ARBA" id="ARBA00022553"/>
    </source>
</evidence>
<dbReference type="EMBL" id="RAPY01000002">
    <property type="protein sequence ID" value="RKE52382.1"/>
    <property type="molecule type" value="Genomic_DNA"/>
</dbReference>
<keyword evidence="7" id="KW-0067">ATP-binding</keyword>
<evidence type="ECO:0000259" key="9">
    <source>
        <dbReference type="PROSITE" id="PS50109"/>
    </source>
</evidence>
<keyword evidence="11" id="KW-1185">Reference proteome</keyword>
<evidence type="ECO:0000256" key="7">
    <source>
        <dbReference type="ARBA" id="ARBA00022840"/>
    </source>
</evidence>
<evidence type="ECO:0000313" key="11">
    <source>
        <dbReference type="Proteomes" id="UP000286246"/>
    </source>
</evidence>
<dbReference type="OrthoDB" id="9816482at2"/>
<evidence type="ECO:0000256" key="6">
    <source>
        <dbReference type="ARBA" id="ARBA00022777"/>
    </source>
</evidence>
<dbReference type="PANTHER" id="PTHR43065:SF10">
    <property type="entry name" value="PEROXIDE STRESS-ACTIVATED HISTIDINE KINASE MAK3"/>
    <property type="match status" value="1"/>
</dbReference>
<keyword evidence="6 10" id="KW-0418">Kinase</keyword>
<protein>
    <recommendedName>
        <fullName evidence="2">histidine kinase</fullName>
        <ecNumber evidence="2">2.7.13.3</ecNumber>
    </recommendedName>
</protein>
<evidence type="ECO:0000256" key="8">
    <source>
        <dbReference type="ARBA" id="ARBA00023012"/>
    </source>
</evidence>
<evidence type="ECO:0000256" key="1">
    <source>
        <dbReference type="ARBA" id="ARBA00000085"/>
    </source>
</evidence>
<evidence type="ECO:0000313" key="10">
    <source>
        <dbReference type="EMBL" id="RKE52382.1"/>
    </source>
</evidence>
<dbReference type="RefSeq" id="WP_120259423.1">
    <property type="nucleotide sequence ID" value="NZ_RAPY01000002.1"/>
</dbReference>
<dbReference type="Pfam" id="PF13589">
    <property type="entry name" value="HATPase_c_3"/>
    <property type="match status" value="1"/>
</dbReference>
<dbReference type="GO" id="GO:0004673">
    <property type="term" value="F:protein histidine kinase activity"/>
    <property type="evidence" value="ECO:0007669"/>
    <property type="project" value="UniProtKB-EC"/>
</dbReference>
<dbReference type="Gene3D" id="3.30.565.10">
    <property type="entry name" value="Histidine kinase-like ATPase, C-terminal domain"/>
    <property type="match status" value="2"/>
</dbReference>
<proteinExistence type="predicted"/>
<evidence type="ECO:0000256" key="4">
    <source>
        <dbReference type="ARBA" id="ARBA00022679"/>
    </source>
</evidence>
<feature type="domain" description="Histidine kinase" evidence="9">
    <location>
        <begin position="537"/>
        <end position="762"/>
    </location>
</feature>
<evidence type="ECO:0000256" key="5">
    <source>
        <dbReference type="ARBA" id="ARBA00022741"/>
    </source>
</evidence>
<dbReference type="InterPro" id="IPR004358">
    <property type="entry name" value="Sig_transdc_His_kin-like_C"/>
</dbReference>
<keyword evidence="3" id="KW-0597">Phosphoprotein</keyword>
<dbReference type="CDD" id="cd00075">
    <property type="entry name" value="HATPase"/>
    <property type="match status" value="1"/>
</dbReference>
<dbReference type="Pfam" id="PF02518">
    <property type="entry name" value="HATPase_c"/>
    <property type="match status" value="1"/>
</dbReference>
<gene>
    <name evidence="10" type="ORF">DFQ12_2618</name>
</gene>
<reference evidence="10 11" key="1">
    <citation type="submission" date="2018-09" db="EMBL/GenBank/DDBJ databases">
        <title>Genomic Encyclopedia of Type Strains, Phase III (KMG-III): the genomes of soil and plant-associated and newly described type strains.</title>
        <authorList>
            <person name="Whitman W."/>
        </authorList>
    </citation>
    <scope>NUCLEOTIDE SEQUENCE [LARGE SCALE GENOMIC DNA]</scope>
    <source>
        <strain evidence="10 11">CECT 7938</strain>
    </source>
</reference>
<dbReference type="EC" id="2.7.13.3" evidence="2"/>
<dbReference type="GO" id="GO:0000160">
    <property type="term" value="P:phosphorelay signal transduction system"/>
    <property type="evidence" value="ECO:0007669"/>
    <property type="project" value="UniProtKB-KW"/>
</dbReference>
<sequence>MPENNRTIEELKEELNRELTKKDSDNSVILKLSHELASLDNNTLRFSVDAGMINRLGRELVGRHETAVAELVKNAYDADATSVTISFNKTDNPNGQIIINDNGLGMDRDQLIKGFMTISSTDKIHNPKSTKFKRVRAGQKGIGRFSTQRIGKKLTIITQTQLSPKALKLQVDWDKYEIDGDLFLISNNVDEIDKIKEEGTTLIIDEVRDIWSLAMIKKTFTFISDLLQPFPLSTRLEQSQGDPGFKVDFYKDSTILIDEESAFFQHALAQIEGYVDNDGQGFYSFKSEKLNIDEDVILIGKEERDIPYIKLKNVHFKAYYFIWNSGYIPKGVEKHVRENARKNGGIRLYRNGFRVLPYGEPNNDWLRLDASVVRNTIIAPHGNMNYFGFVEVVDKEGELFQEQSSREGLLENEALEELRDFVYKVITDVAIKVSSFRDRKGLAGQKDFERKFSGDIIKDVKSQVEEIINISNNNEASTGSNRKIEIVEKLKVIEQSLVEIEETTKSERVELEVKTKELLKEIQLLRILAGLGQAIGEFIHEIDHYQPALKYDAEFLTATINSNAGKITGERLLQNISALNVYTSYFRDAISNNVNRELEPIELRIPIQKFLSNILPDLRRSKIELVGPIFHGYNLFTCPMHISEWASILFNLYTNAKKAINKARTNGRISIVAGKTDQIVYVEFMDNGIGIPDKDKNDIFNAFFTTSSPTGVDANEIQEAIGTGLGLKIVKDIIEGYGGKIYVAESSNDFKTTIRIELPKQKNNV</sequence>